<dbReference type="Pfam" id="PF07693">
    <property type="entry name" value="KAP_NTPase"/>
    <property type="match status" value="1"/>
</dbReference>
<dbReference type="OrthoDB" id="88903at2"/>
<reference evidence="3 4" key="1">
    <citation type="submission" date="2018-02" db="EMBL/GenBank/DDBJ databases">
        <title>Mycoplasma marinum and Mycoplasma todarodis sp. nov., moderately halophilic and psychrotolerant mycoplasmas isolated from cephalopods.</title>
        <authorList>
            <person name="Viver T."/>
        </authorList>
    </citation>
    <scope>NUCLEOTIDE SEQUENCE [LARGE SCALE GENOMIC DNA]</scope>
    <source>
        <strain evidence="3 4">5H</strain>
    </source>
</reference>
<dbReference type="InterPro" id="IPR011646">
    <property type="entry name" value="KAP_P-loop"/>
</dbReference>
<gene>
    <name evidence="3" type="ORF">C4B25_00170</name>
</gene>
<name>A0A4R0XW24_9MOLU</name>
<evidence type="ECO:0000313" key="3">
    <source>
        <dbReference type="EMBL" id="TCG12095.1"/>
    </source>
</evidence>
<accession>A0A4R0XW24</accession>
<sequence length="720" mass="86456">MSKQKFYAKMNEQLSKDIKEGNIKRILIQGEYGVGKTTFAKNLCESMGYRELEFIKNNNHSDNNKEYKIVDCVLRNDDQTFMQQLIENEWNGEKDVIQLEKRKRRHIKKDKLSTHLTFLFGSLITIILGLFTLYAPITDKFRKNHHWLNWNVFSLLLISLIILAMISGIILWLQTRKIMVKKPKILIIDNIDRCEWEFIVKLLSLIETLQDVIVISIFDSERLRMRYNESFGGNSTNIMEEIEKSFKLQINLNDYSKTNIPLLFSENDFIDKRSKNYFLNFLDVLSTNENFNPINYRNINKLHKIYSRNWSAINHMGLNPLHFIVIQYIRLENEYLFRKLEKCSIESLLDGPLSLGNIQDEIRNKKLKKEKIKVEDMEYEVGYKYSKFDLSWAVQRSFSDLNNNFEIFDIFEKENLLFLVNYWRIENDDPKVHEKKINDRLQRYYFYDYDTQREYDEYKEFINAIPTTIFDINNEKKIQWFFKELSDKTLEGKFVSFMNLYIGACYEKINDLGLLHRVLKEIIKNWNDWIEFISFLKNSHYMNEEKFVALLYASFVFNNYFIEVDVQTRNAKSMIYIVKDFLTGKSAQDTFYEVNEHSLSRSKCVFLKDLEVYQEFTNIVLEQLVIDVENFKKTNPFIFELNKIFAKQLKFNYLEKHIENFKMFPKYPNHINATLIMDLYGSEPKLKLFLKKYKMLEVDIFGDVKREISYKELFPQDIRN</sequence>
<comment type="caution">
    <text evidence="3">The sequence shown here is derived from an EMBL/GenBank/DDBJ whole genome shotgun (WGS) entry which is preliminary data.</text>
</comment>
<dbReference type="InterPro" id="IPR027417">
    <property type="entry name" value="P-loop_NTPase"/>
</dbReference>
<protein>
    <recommendedName>
        <fullName evidence="2">KAP NTPase domain-containing protein</fullName>
    </recommendedName>
</protein>
<keyword evidence="4" id="KW-1185">Reference proteome</keyword>
<proteinExistence type="predicted"/>
<dbReference type="AlphaFoldDB" id="A0A4R0XW24"/>
<feature type="transmembrane region" description="Helical" evidence="1">
    <location>
        <begin position="112"/>
        <end position="135"/>
    </location>
</feature>
<evidence type="ECO:0000256" key="1">
    <source>
        <dbReference type="SAM" id="Phobius"/>
    </source>
</evidence>
<keyword evidence="1" id="KW-1133">Transmembrane helix</keyword>
<dbReference type="Gene3D" id="3.40.50.300">
    <property type="entry name" value="P-loop containing nucleotide triphosphate hydrolases"/>
    <property type="match status" value="1"/>
</dbReference>
<evidence type="ECO:0000259" key="2">
    <source>
        <dbReference type="Pfam" id="PF07693"/>
    </source>
</evidence>
<organism evidence="3 4">
    <name type="scientific">Mycoplasma todarodis</name>
    <dbReference type="NCBI Taxonomy" id="1937191"/>
    <lineage>
        <taxon>Bacteria</taxon>
        <taxon>Bacillati</taxon>
        <taxon>Mycoplasmatota</taxon>
        <taxon>Mollicutes</taxon>
        <taxon>Mycoplasmataceae</taxon>
        <taxon>Mycoplasma</taxon>
    </lineage>
</organism>
<evidence type="ECO:0000313" key="4">
    <source>
        <dbReference type="Proteomes" id="UP000291072"/>
    </source>
</evidence>
<keyword evidence="1" id="KW-0812">Transmembrane</keyword>
<dbReference type="Proteomes" id="UP000291072">
    <property type="component" value="Unassembled WGS sequence"/>
</dbReference>
<feature type="domain" description="KAP NTPase" evidence="2">
    <location>
        <begin position="181"/>
        <end position="263"/>
    </location>
</feature>
<feature type="transmembrane region" description="Helical" evidence="1">
    <location>
        <begin position="147"/>
        <end position="173"/>
    </location>
</feature>
<dbReference type="EMBL" id="PSZP01000001">
    <property type="protein sequence ID" value="TCG12095.1"/>
    <property type="molecule type" value="Genomic_DNA"/>
</dbReference>
<dbReference type="RefSeq" id="WP_131613048.1">
    <property type="nucleotide sequence ID" value="NZ_PSZP01000001.1"/>
</dbReference>
<dbReference type="SUPFAM" id="SSF52540">
    <property type="entry name" value="P-loop containing nucleoside triphosphate hydrolases"/>
    <property type="match status" value="1"/>
</dbReference>
<keyword evidence="1" id="KW-0472">Membrane</keyword>